<accession>A0A197KCS1</accession>
<dbReference type="EMBL" id="KV442014">
    <property type="protein sequence ID" value="OAQ35502.1"/>
    <property type="molecule type" value="Genomic_DNA"/>
</dbReference>
<proteinExistence type="predicted"/>
<keyword evidence="1" id="KW-0812">Transmembrane</keyword>
<gene>
    <name evidence="2" type="ORF">K457DRAFT_579430</name>
</gene>
<keyword evidence="1" id="KW-1133">Transmembrane helix</keyword>
<feature type="transmembrane region" description="Helical" evidence="1">
    <location>
        <begin position="23"/>
        <end position="46"/>
    </location>
</feature>
<keyword evidence="3" id="KW-1185">Reference proteome</keyword>
<evidence type="ECO:0000313" key="3">
    <source>
        <dbReference type="Proteomes" id="UP000078512"/>
    </source>
</evidence>
<name>A0A197KCS1_9FUNG</name>
<keyword evidence="1" id="KW-0472">Membrane</keyword>
<dbReference type="AlphaFoldDB" id="A0A197KCS1"/>
<evidence type="ECO:0000256" key="1">
    <source>
        <dbReference type="SAM" id="Phobius"/>
    </source>
</evidence>
<reference evidence="2 3" key="1">
    <citation type="submission" date="2016-05" db="EMBL/GenBank/DDBJ databases">
        <title>Genome sequencing reveals origins of a unique bacterial endosymbiosis in the earliest lineages of terrestrial Fungi.</title>
        <authorList>
            <consortium name="DOE Joint Genome Institute"/>
            <person name="Uehling J."/>
            <person name="Gryganskyi A."/>
            <person name="Hameed K."/>
            <person name="Tschaplinski T."/>
            <person name="Misztal P."/>
            <person name="Wu S."/>
            <person name="Desiro A."/>
            <person name="Vande Pol N."/>
            <person name="Du Z.-Y."/>
            <person name="Zienkiewicz A."/>
            <person name="Zienkiewicz K."/>
            <person name="Morin E."/>
            <person name="Tisserant E."/>
            <person name="Splivallo R."/>
            <person name="Hainaut M."/>
            <person name="Henrissat B."/>
            <person name="Ohm R."/>
            <person name="Kuo A."/>
            <person name="Yan J."/>
            <person name="Lipzen A."/>
            <person name="Nolan M."/>
            <person name="Labutti K."/>
            <person name="Barry K."/>
            <person name="Goldstein A."/>
            <person name="Labbe J."/>
            <person name="Schadt C."/>
            <person name="Tuskan G."/>
            <person name="Grigoriev I."/>
            <person name="Martin F."/>
            <person name="Vilgalys R."/>
            <person name="Bonito G."/>
        </authorList>
    </citation>
    <scope>NUCLEOTIDE SEQUENCE [LARGE SCALE GENOMIC DNA]</scope>
    <source>
        <strain evidence="2 3">AG-77</strain>
    </source>
</reference>
<organism evidence="2 3">
    <name type="scientific">Linnemannia elongata AG-77</name>
    <dbReference type="NCBI Taxonomy" id="1314771"/>
    <lineage>
        <taxon>Eukaryota</taxon>
        <taxon>Fungi</taxon>
        <taxon>Fungi incertae sedis</taxon>
        <taxon>Mucoromycota</taxon>
        <taxon>Mortierellomycotina</taxon>
        <taxon>Mortierellomycetes</taxon>
        <taxon>Mortierellales</taxon>
        <taxon>Mortierellaceae</taxon>
        <taxon>Linnemannia</taxon>
    </lineage>
</organism>
<protein>
    <submittedName>
        <fullName evidence="2">Uncharacterized protein</fullName>
    </submittedName>
</protein>
<dbReference type="Proteomes" id="UP000078512">
    <property type="component" value="Unassembled WGS sequence"/>
</dbReference>
<evidence type="ECO:0000313" key="2">
    <source>
        <dbReference type="EMBL" id="OAQ35502.1"/>
    </source>
</evidence>
<sequence length="83" mass="9028">MTRGKCRGIRGIVLPTHFSYRALLYQGLINELAVVVLLAFLLLSVVNRAGFLFPSLEATQFDQTVGEERSSPICSSGDSVIIA</sequence>